<gene>
    <name evidence="1" type="ORF">FD25_GL002189</name>
</gene>
<reference evidence="1 2" key="1">
    <citation type="journal article" date="2015" name="Genome Announc.">
        <title>Expanding the biotechnology potential of lactobacilli through comparative genomics of 213 strains and associated genera.</title>
        <authorList>
            <person name="Sun Z."/>
            <person name="Harris H.M."/>
            <person name="McCann A."/>
            <person name="Guo C."/>
            <person name="Argimon S."/>
            <person name="Zhang W."/>
            <person name="Yang X."/>
            <person name="Jeffery I.B."/>
            <person name="Cooney J.C."/>
            <person name="Kagawa T.F."/>
            <person name="Liu W."/>
            <person name="Song Y."/>
            <person name="Salvetti E."/>
            <person name="Wrobel A."/>
            <person name="Rasinkangas P."/>
            <person name="Parkhill J."/>
            <person name="Rea M.C."/>
            <person name="O'Sullivan O."/>
            <person name="Ritari J."/>
            <person name="Douillard F.P."/>
            <person name="Paul Ross R."/>
            <person name="Yang R."/>
            <person name="Briner A.E."/>
            <person name="Felis G.E."/>
            <person name="de Vos W.M."/>
            <person name="Barrangou R."/>
            <person name="Klaenhammer T.R."/>
            <person name="Caufield P.W."/>
            <person name="Cui Y."/>
            <person name="Zhang H."/>
            <person name="O'Toole P.W."/>
        </authorList>
    </citation>
    <scope>NUCLEOTIDE SEQUENCE [LARGE SCALE GENOMIC DNA]</scope>
    <source>
        <strain evidence="1 2">DSM 19394</strain>
    </source>
</reference>
<dbReference type="RefSeq" id="WP_057802976.1">
    <property type="nucleotide sequence ID" value="NZ_AZDV01000023.1"/>
</dbReference>
<dbReference type="EMBL" id="AZDV01000023">
    <property type="protein sequence ID" value="KRK95004.1"/>
    <property type="molecule type" value="Genomic_DNA"/>
</dbReference>
<comment type="caution">
    <text evidence="1">The sequence shown here is derived from an EMBL/GenBank/DDBJ whole genome shotgun (WGS) entry which is preliminary data.</text>
</comment>
<protein>
    <submittedName>
        <fullName evidence="1">Uncharacterized protein</fullName>
    </submittedName>
</protein>
<proteinExistence type="predicted"/>
<sequence>MKMATSGVSYDNCETVTTSFNEIARIVPYVWTDGFEYNKFRPNITPLNQVSQLKMKRNILQKSLRLLSKTTTWRRYNSLYPNQGLDGNDELDFKKEFDFWYMDVVILIVVASTYPKWSGKSSLLGADNLKYGKRTSRRKLATGFYDNLDNCTAEKKVVANTPIKEVNDLTLRRLRANYELSDIELEWRNFFDFLYGYSSVDHKRFDKKINFFSLSVNTYPQVGVDNIIRMSKEEDRVSVPNPFLQFVWLDSLFNKEITEDTMKDFESLQGVFSIESEVSLKHTQNVNDSSSLLFQLVAMLYPQSQEKLRRKLELDYKDHSKRLALESPLMRSYICMLRGGISSVDIEARPNYQISYGMLNTLARPLENKGGALELARVNDDTLRKLVKRLRELHRCAAGNNVQDVDSLKSLKNKFRAININTRKWRKKWGEVEKKGIQISLDLSNLPSDDVQMIRKIECNIEETRDIISMGQTGFTIWWEDYEVDLATLLD</sequence>
<organism evidence="1 2">
    <name type="scientific">Levilactobacillus acidifarinae DSM 19394 = JCM 15949</name>
    <dbReference type="NCBI Taxonomy" id="1423715"/>
    <lineage>
        <taxon>Bacteria</taxon>
        <taxon>Bacillati</taxon>
        <taxon>Bacillota</taxon>
        <taxon>Bacilli</taxon>
        <taxon>Lactobacillales</taxon>
        <taxon>Lactobacillaceae</taxon>
        <taxon>Levilactobacillus</taxon>
    </lineage>
</organism>
<dbReference type="AlphaFoldDB" id="A0A0R1LGP2"/>
<evidence type="ECO:0000313" key="2">
    <source>
        <dbReference type="Proteomes" id="UP000051955"/>
    </source>
</evidence>
<dbReference type="Proteomes" id="UP000051955">
    <property type="component" value="Unassembled WGS sequence"/>
</dbReference>
<name>A0A0R1LGP2_9LACO</name>
<evidence type="ECO:0000313" key="1">
    <source>
        <dbReference type="EMBL" id="KRK95004.1"/>
    </source>
</evidence>
<keyword evidence="2" id="KW-1185">Reference proteome</keyword>
<dbReference type="PATRIC" id="fig|1423715.3.peg.2262"/>
<accession>A0A0R1LGP2</accession>